<protein>
    <recommendedName>
        <fullName evidence="3">Response regulatory domain-containing protein</fullName>
    </recommendedName>
</protein>
<evidence type="ECO:0000256" key="1">
    <source>
        <dbReference type="ARBA" id="ARBA00023012"/>
    </source>
</evidence>
<dbReference type="InterPro" id="IPR036390">
    <property type="entry name" value="WH_DNA-bd_sf"/>
</dbReference>
<comment type="caution">
    <text evidence="4">The sequence shown here is derived from an EMBL/GenBank/DDBJ whole genome shotgun (WGS) entry which is preliminary data.</text>
</comment>
<dbReference type="InterPro" id="IPR051271">
    <property type="entry name" value="2C-system_Tx_regulators"/>
</dbReference>
<dbReference type="SUPFAM" id="SSF52172">
    <property type="entry name" value="CheY-like"/>
    <property type="match status" value="1"/>
</dbReference>
<gene>
    <name evidence="4" type="ORF">GCM10007043_01230</name>
</gene>
<dbReference type="GO" id="GO:0000156">
    <property type="term" value="F:phosphorelay response regulator activity"/>
    <property type="evidence" value="ECO:0007669"/>
    <property type="project" value="TreeGrafter"/>
</dbReference>
<dbReference type="Gene3D" id="3.40.50.2300">
    <property type="match status" value="1"/>
</dbReference>
<dbReference type="SUPFAM" id="SSF46785">
    <property type="entry name" value="Winged helix' DNA-binding domain"/>
    <property type="match status" value="1"/>
</dbReference>
<dbReference type="InterPro" id="IPR011006">
    <property type="entry name" value="CheY-like_superfamily"/>
</dbReference>
<dbReference type="AlphaFoldDB" id="A0A8J3FCE9"/>
<name>A0A8J3FCE9_9BACI</name>
<feature type="modified residue" description="4-aspartylphosphate" evidence="2">
    <location>
        <position position="56"/>
    </location>
</feature>
<accession>A0A8J3FCE9</accession>
<dbReference type="GO" id="GO:0003677">
    <property type="term" value="F:DNA binding"/>
    <property type="evidence" value="ECO:0007669"/>
    <property type="project" value="InterPro"/>
</dbReference>
<dbReference type="PROSITE" id="PS50110">
    <property type="entry name" value="RESPONSE_REGULATORY"/>
    <property type="match status" value="1"/>
</dbReference>
<dbReference type="PANTHER" id="PTHR45526">
    <property type="entry name" value="TRANSCRIPTIONAL REGULATORY PROTEIN DPIA"/>
    <property type="match status" value="1"/>
</dbReference>
<dbReference type="EMBL" id="BMOF01000001">
    <property type="protein sequence ID" value="GGJ91279.1"/>
    <property type="molecule type" value="Genomic_DNA"/>
</dbReference>
<reference evidence="4" key="2">
    <citation type="submission" date="2020-09" db="EMBL/GenBank/DDBJ databases">
        <authorList>
            <person name="Sun Q."/>
            <person name="Ohkuma M."/>
        </authorList>
    </citation>
    <scope>NUCLEOTIDE SEQUENCE</scope>
    <source>
        <strain evidence="4">JCM 14719</strain>
    </source>
</reference>
<dbReference type="Proteomes" id="UP000637720">
    <property type="component" value="Unassembled WGS sequence"/>
</dbReference>
<dbReference type="CDD" id="cd00156">
    <property type="entry name" value="REC"/>
    <property type="match status" value="1"/>
</dbReference>
<dbReference type="InterPro" id="IPR001789">
    <property type="entry name" value="Sig_transdc_resp-reg_receiver"/>
</dbReference>
<dbReference type="InterPro" id="IPR005471">
    <property type="entry name" value="Tscrpt_reg_IclR_N"/>
</dbReference>
<evidence type="ECO:0000259" key="3">
    <source>
        <dbReference type="PROSITE" id="PS50110"/>
    </source>
</evidence>
<reference evidence="4" key="1">
    <citation type="journal article" date="2014" name="Int. J. Syst. Evol. Microbiol.">
        <title>Complete genome sequence of Corynebacterium casei LMG S-19264T (=DSM 44701T), isolated from a smear-ripened cheese.</title>
        <authorList>
            <consortium name="US DOE Joint Genome Institute (JGI-PGF)"/>
            <person name="Walter F."/>
            <person name="Albersmeier A."/>
            <person name="Kalinowski J."/>
            <person name="Ruckert C."/>
        </authorList>
    </citation>
    <scope>NUCLEOTIDE SEQUENCE</scope>
    <source>
        <strain evidence="4">JCM 14719</strain>
    </source>
</reference>
<evidence type="ECO:0000313" key="5">
    <source>
        <dbReference type="Proteomes" id="UP000637720"/>
    </source>
</evidence>
<keyword evidence="5" id="KW-1185">Reference proteome</keyword>
<proteinExistence type="predicted"/>
<dbReference type="InterPro" id="IPR036388">
    <property type="entry name" value="WH-like_DNA-bd_sf"/>
</dbReference>
<feature type="domain" description="Response regulatory" evidence="3">
    <location>
        <begin position="7"/>
        <end position="121"/>
    </location>
</feature>
<keyword evidence="1" id="KW-0902">Two-component regulatory system</keyword>
<dbReference type="PANTHER" id="PTHR45526:SF1">
    <property type="entry name" value="TRANSCRIPTIONAL REGULATORY PROTEIN DCUR-RELATED"/>
    <property type="match status" value="1"/>
</dbReference>
<dbReference type="SMART" id="SM00448">
    <property type="entry name" value="REC"/>
    <property type="match status" value="1"/>
</dbReference>
<dbReference type="Pfam" id="PF00072">
    <property type="entry name" value="Response_reg"/>
    <property type="match status" value="1"/>
</dbReference>
<evidence type="ECO:0000256" key="2">
    <source>
        <dbReference type="PROSITE-ProRule" id="PRU00169"/>
    </source>
</evidence>
<dbReference type="GO" id="GO:0006355">
    <property type="term" value="P:regulation of DNA-templated transcription"/>
    <property type="evidence" value="ECO:0007669"/>
    <property type="project" value="InterPro"/>
</dbReference>
<dbReference type="Pfam" id="PF09339">
    <property type="entry name" value="HTH_IclR"/>
    <property type="match status" value="1"/>
</dbReference>
<dbReference type="RefSeq" id="WP_188816512.1">
    <property type="nucleotide sequence ID" value="NZ_BMOF01000001.1"/>
</dbReference>
<sequence length="212" mass="23882">MHSEPAFILVIDDHESVRFTLSEILTFAGWQVETAASGWAGLARFRARRHDLVIVDYHMPDGDGLSTVRRLRALDPDVPILVLTVEERTDVAARFLEAGATDFAVKPVKAPDLISRVRLHLKMRDLVAAQRRRSAEPAGEKGICPTTLEKILAYLRAQAHPVTLAEITQGTALAYPTVHRYVQYLEETGRVVAEYDYGKVGRPRKRYRILRP</sequence>
<evidence type="ECO:0000313" key="4">
    <source>
        <dbReference type="EMBL" id="GGJ91279.1"/>
    </source>
</evidence>
<keyword evidence="2" id="KW-0597">Phosphoprotein</keyword>
<dbReference type="Gene3D" id="1.10.10.10">
    <property type="entry name" value="Winged helix-like DNA-binding domain superfamily/Winged helix DNA-binding domain"/>
    <property type="match status" value="1"/>
</dbReference>
<organism evidence="4 5">
    <name type="scientific">Calditerricola satsumensis</name>
    <dbReference type="NCBI Taxonomy" id="373054"/>
    <lineage>
        <taxon>Bacteria</taxon>
        <taxon>Bacillati</taxon>
        <taxon>Bacillota</taxon>
        <taxon>Bacilli</taxon>
        <taxon>Bacillales</taxon>
        <taxon>Bacillaceae</taxon>
        <taxon>Calditerricola</taxon>
    </lineage>
</organism>